<dbReference type="Pfam" id="PF06224">
    <property type="entry name" value="AlkZ-like"/>
    <property type="match status" value="1"/>
</dbReference>
<dbReference type="AlphaFoldDB" id="A0A644YXR3"/>
<comment type="caution">
    <text evidence="1">The sequence shown here is derived from an EMBL/GenBank/DDBJ whole genome shotgun (WGS) entry which is preliminary data.</text>
</comment>
<accession>A0A644YXR3</accession>
<sequence>MAFLSERVEKTRAEQFRRLILDAMAERDLSRDQLKALCSAEGLTAAEEEILFHPWGGVFRALAENGEIAYTSDGNRVFTRLKPLTPMEKDEALRELMRRYVKHYGPVTPGRADVFRHAAAGAQSAFGTDGRGERFHRKRRILLYAG</sequence>
<name>A0A644YXR3_9ZZZZ</name>
<dbReference type="EMBL" id="VSSQ01005885">
    <property type="protein sequence ID" value="MPM30774.1"/>
    <property type="molecule type" value="Genomic_DNA"/>
</dbReference>
<evidence type="ECO:0000313" key="1">
    <source>
        <dbReference type="EMBL" id="MPM30774.1"/>
    </source>
</evidence>
<protein>
    <submittedName>
        <fullName evidence="1">Uncharacterized protein</fullName>
    </submittedName>
</protein>
<dbReference type="InterPro" id="IPR009351">
    <property type="entry name" value="AlkZ-like"/>
</dbReference>
<reference evidence="1" key="1">
    <citation type="submission" date="2019-08" db="EMBL/GenBank/DDBJ databases">
        <authorList>
            <person name="Kucharzyk K."/>
            <person name="Murdoch R.W."/>
            <person name="Higgins S."/>
            <person name="Loffler F."/>
        </authorList>
    </citation>
    <scope>NUCLEOTIDE SEQUENCE</scope>
</reference>
<proteinExistence type="predicted"/>
<gene>
    <name evidence="1" type="ORF">SDC9_77324</name>
</gene>
<organism evidence="1">
    <name type="scientific">bioreactor metagenome</name>
    <dbReference type="NCBI Taxonomy" id="1076179"/>
    <lineage>
        <taxon>unclassified sequences</taxon>
        <taxon>metagenomes</taxon>
        <taxon>ecological metagenomes</taxon>
    </lineage>
</organism>